<keyword evidence="2" id="KW-1185">Reference proteome</keyword>
<proteinExistence type="predicted"/>
<protein>
    <submittedName>
        <fullName evidence="1">Uncharacterized protein</fullName>
    </submittedName>
</protein>
<organism evidence="1 2">
    <name type="scientific">Novosphingobium guangzhouense</name>
    <dbReference type="NCBI Taxonomy" id="1850347"/>
    <lineage>
        <taxon>Bacteria</taxon>
        <taxon>Pseudomonadati</taxon>
        <taxon>Pseudomonadota</taxon>
        <taxon>Alphaproteobacteria</taxon>
        <taxon>Sphingomonadales</taxon>
        <taxon>Sphingomonadaceae</taxon>
        <taxon>Novosphingobium</taxon>
    </lineage>
</organism>
<dbReference type="EMBL" id="LYMM01000022">
    <property type="protein sequence ID" value="PNU05867.1"/>
    <property type="molecule type" value="Genomic_DNA"/>
</dbReference>
<accession>A0A2K2G4B4</accession>
<comment type="caution">
    <text evidence="1">The sequence shown here is derived from an EMBL/GenBank/DDBJ whole genome shotgun (WGS) entry which is preliminary data.</text>
</comment>
<evidence type="ECO:0000313" key="2">
    <source>
        <dbReference type="Proteomes" id="UP000236327"/>
    </source>
</evidence>
<reference evidence="1 2" key="1">
    <citation type="submission" date="2016-05" db="EMBL/GenBank/DDBJ databases">
        <title>Complete genome sequence of Novosphingobium guangzhouense SA925(T).</title>
        <authorList>
            <person name="Sha S."/>
        </authorList>
    </citation>
    <scope>NUCLEOTIDE SEQUENCE [LARGE SCALE GENOMIC DNA]</scope>
    <source>
        <strain evidence="1 2">SA925</strain>
    </source>
</reference>
<name>A0A2K2G4B4_9SPHN</name>
<sequence>MTTDSAVFVERVDALNGRRLEPASMLARGDRVVTVVTWKRMRGTGGFVLTNPLPARLAYQRSASDMQEVSVDSGRSWGRLDTMRVDGRQATPEDVTHVRWRIPASYAALGQGRIAYAGVVR</sequence>
<dbReference type="AlphaFoldDB" id="A0A2K2G4B4"/>
<dbReference type="Proteomes" id="UP000236327">
    <property type="component" value="Unassembled WGS sequence"/>
</dbReference>
<dbReference type="OrthoDB" id="7428387at2"/>
<gene>
    <name evidence="1" type="ORF">A8V01_14875</name>
</gene>
<evidence type="ECO:0000313" key="1">
    <source>
        <dbReference type="EMBL" id="PNU05867.1"/>
    </source>
</evidence>